<comment type="subcellular location">
    <subcellularLocation>
        <location evidence="2">Cell membrane</location>
        <topology evidence="2">Lipid-anchor</topology>
    </subcellularLocation>
</comment>
<keyword evidence="2" id="KW-0564">Palmitate</keyword>
<reference evidence="3 4" key="1">
    <citation type="submission" date="2019-10" db="EMBL/GenBank/DDBJ databases">
        <title>Pseudopuniceibacterium sp. HQ09 islated from Antarctica.</title>
        <authorList>
            <person name="Liao L."/>
            <person name="Su S."/>
            <person name="Chen B."/>
            <person name="Yu Y."/>
        </authorList>
    </citation>
    <scope>NUCLEOTIDE SEQUENCE [LARGE SCALE GENOMIC DNA]</scope>
    <source>
        <strain evidence="3 4">HQ09</strain>
    </source>
</reference>
<dbReference type="InterPro" id="IPR010131">
    <property type="entry name" value="MdtP/NodT-like"/>
</dbReference>
<dbReference type="GO" id="GO:0015562">
    <property type="term" value="F:efflux transmembrane transporter activity"/>
    <property type="evidence" value="ECO:0007669"/>
    <property type="project" value="InterPro"/>
</dbReference>
<organism evidence="3 4">
    <name type="scientific">Pseudooceanicola spongiae</name>
    <dbReference type="NCBI Taxonomy" id="2613965"/>
    <lineage>
        <taxon>Bacteria</taxon>
        <taxon>Pseudomonadati</taxon>
        <taxon>Pseudomonadota</taxon>
        <taxon>Alphaproteobacteria</taxon>
        <taxon>Rhodobacterales</taxon>
        <taxon>Paracoccaceae</taxon>
        <taxon>Pseudooceanicola</taxon>
    </lineage>
</organism>
<dbReference type="Pfam" id="PF02321">
    <property type="entry name" value="OEP"/>
    <property type="match status" value="2"/>
</dbReference>
<keyword evidence="2" id="KW-1134">Transmembrane beta strand</keyword>
<dbReference type="PANTHER" id="PTHR30203">
    <property type="entry name" value="OUTER MEMBRANE CATION EFFLUX PROTEIN"/>
    <property type="match status" value="1"/>
</dbReference>
<dbReference type="Gene3D" id="1.20.1600.10">
    <property type="entry name" value="Outer membrane efflux proteins (OEP)"/>
    <property type="match status" value="1"/>
</dbReference>
<dbReference type="AlphaFoldDB" id="A0A7L9WKL9"/>
<keyword evidence="2" id="KW-0449">Lipoprotein</keyword>
<dbReference type="SUPFAM" id="SSF56954">
    <property type="entry name" value="Outer membrane efflux proteins (OEP)"/>
    <property type="match status" value="1"/>
</dbReference>
<dbReference type="KEGG" id="pshq:F3W81_05795"/>
<dbReference type="Gene3D" id="2.20.200.10">
    <property type="entry name" value="Outer membrane efflux proteins (OEP)"/>
    <property type="match status" value="1"/>
</dbReference>
<dbReference type="NCBIfam" id="TIGR01845">
    <property type="entry name" value="outer_NodT"/>
    <property type="match status" value="1"/>
</dbReference>
<evidence type="ECO:0000256" key="2">
    <source>
        <dbReference type="RuleBase" id="RU362097"/>
    </source>
</evidence>
<keyword evidence="2" id="KW-0812">Transmembrane</keyword>
<dbReference type="GO" id="GO:0005886">
    <property type="term" value="C:plasma membrane"/>
    <property type="evidence" value="ECO:0007669"/>
    <property type="project" value="UniProtKB-SubCell"/>
</dbReference>
<dbReference type="EMBL" id="CP045201">
    <property type="protein sequence ID" value="QOL80374.1"/>
    <property type="molecule type" value="Genomic_DNA"/>
</dbReference>
<accession>A0A7L9WKL9</accession>
<sequence>MKTAFSLVGACLLAGCSVPLIRPNAQQTVAEQYSTAKPAGSAALDVNWWSRIGDPQLTELLSLAQTNSPDLRSAAASVMSARAQAGQSRADFFPSVTGQASSTVSDSDAGRRSETSSMLLDASWEVDLLGRVRNASRADITRAEAEEMSYAGSYVSLAAEVADDYVEYRACRLAEADYREARASQQETLEATRSLVDAGMSANSDLSLAGANVASAQINLTQQHADCQIAAQSLAKAVGVSQGQIDAILAKGGGLPKAKPFQVAAVPADMLRQRPDVIEAEKRFAASLLDLKVAQANLYPSLTLGGSVTLSDATSWSFGPALSLPILDGGASKSKVRVANADALTAAESYRSAVLTAVAEVEGALTRLAAARANVASAESLVQQYQAYFDAVDEDWKAGGASLLDREEARRQVQSARITRITQRRTLLGQWITLYKAVGGGWVPPTQLSPAKSKAAT</sequence>
<name>A0A7L9WKL9_9RHOB</name>
<dbReference type="PANTHER" id="PTHR30203:SF29">
    <property type="entry name" value="PROTEIN CYAE"/>
    <property type="match status" value="1"/>
</dbReference>
<evidence type="ECO:0000313" key="4">
    <source>
        <dbReference type="Proteomes" id="UP000594118"/>
    </source>
</evidence>
<comment type="similarity">
    <text evidence="1 2">Belongs to the outer membrane factor (OMF) (TC 1.B.17) family.</text>
</comment>
<gene>
    <name evidence="3" type="ORF">F3W81_05795</name>
</gene>
<dbReference type="InterPro" id="IPR003423">
    <property type="entry name" value="OMP_efflux"/>
</dbReference>
<dbReference type="RefSeq" id="WP_193082693.1">
    <property type="nucleotide sequence ID" value="NZ_CP045201.1"/>
</dbReference>
<evidence type="ECO:0000313" key="3">
    <source>
        <dbReference type="EMBL" id="QOL80374.1"/>
    </source>
</evidence>
<dbReference type="Proteomes" id="UP000594118">
    <property type="component" value="Chromosome"/>
</dbReference>
<evidence type="ECO:0000256" key="1">
    <source>
        <dbReference type="ARBA" id="ARBA00007613"/>
    </source>
</evidence>
<protein>
    <submittedName>
        <fullName evidence="3">Efflux transporter outer membrane subunit</fullName>
    </submittedName>
</protein>
<keyword evidence="4" id="KW-1185">Reference proteome</keyword>
<proteinExistence type="inferred from homology"/>
<dbReference type="PROSITE" id="PS51257">
    <property type="entry name" value="PROKAR_LIPOPROTEIN"/>
    <property type="match status" value="1"/>
</dbReference>
<keyword evidence="2" id="KW-0472">Membrane</keyword>